<comment type="caution">
    <text evidence="6">The sequence shown here is derived from an EMBL/GenBank/DDBJ whole genome shotgun (WGS) entry which is preliminary data.</text>
</comment>
<dbReference type="GO" id="GO:0070475">
    <property type="term" value="P:rRNA base methylation"/>
    <property type="evidence" value="ECO:0007669"/>
    <property type="project" value="TreeGrafter"/>
</dbReference>
<keyword evidence="1 4" id="KW-0489">Methyltransferase</keyword>
<dbReference type="RefSeq" id="WP_066446141.1">
    <property type="nucleotide sequence ID" value="NZ_JADMQS010000038.1"/>
</dbReference>
<accession>A0A4R3Z5Q1</accession>
<name>A0A4R3Z5Q1_9FIRM</name>
<evidence type="ECO:0000256" key="1">
    <source>
        <dbReference type="ARBA" id="ARBA00022603"/>
    </source>
</evidence>
<dbReference type="PROSITE" id="PS50926">
    <property type="entry name" value="TRAM"/>
    <property type="match status" value="1"/>
</dbReference>
<evidence type="ECO:0000256" key="2">
    <source>
        <dbReference type="ARBA" id="ARBA00022679"/>
    </source>
</evidence>
<feature type="binding site" evidence="4">
    <location>
        <position position="320"/>
    </location>
    <ligand>
        <name>S-adenosyl-L-methionine</name>
        <dbReference type="ChEBI" id="CHEBI:59789"/>
    </ligand>
</feature>
<sequence length="434" mass="50016">MRKERVEIKKLGINGEGIGYINKKICFINNALPNEIVDVEIVEENRKFLKGKVVSYIQKSKDRVESICKEDKNCQGCSLTALDYQQHAPFKKGILKDALKKYTEFDVDHLPIQHVRACQVSKGYRKVVSLPITYFKGKVNVGIYQRESKYLTLMNNCPMQDPLINQCLVKIEDILNECKARDYNDKVKKGLRFLRLRNIDGQIQVLFVTGQDGLKPEIVEKISQIEEVKSIWFTINTTRHQEFELQGYKKVYGQSTLPFHCFDQQYLYSVKSEFPINPEMEKTKLEIIRSMIPAQATVLSLNCGIGLLELAIDNEVVAIDEKNYHIKDAKDNAKFLHKSDVEFLCKNIDEATIAQCKKRKFDVVIARCEELSLAIQQSLILSKVKDVIFVSDHPSALAKNLEDLKKYYDIETMIPLDTYPYSAKIETIVKLKRK</sequence>
<dbReference type="SUPFAM" id="SSF50249">
    <property type="entry name" value="Nucleic acid-binding proteins"/>
    <property type="match status" value="1"/>
</dbReference>
<feature type="binding site" evidence="4">
    <location>
        <position position="362"/>
    </location>
    <ligand>
        <name>S-adenosyl-L-methionine</name>
        <dbReference type="ChEBI" id="CHEBI:59789"/>
    </ligand>
</feature>
<dbReference type="Gene3D" id="2.40.50.1070">
    <property type="match status" value="1"/>
</dbReference>
<keyword evidence="2 4" id="KW-0808">Transferase</keyword>
<organism evidence="6 7">
    <name type="scientific">Longibaculum muris</name>
    <dbReference type="NCBI Taxonomy" id="1796628"/>
    <lineage>
        <taxon>Bacteria</taxon>
        <taxon>Bacillati</taxon>
        <taxon>Bacillota</taxon>
        <taxon>Erysipelotrichia</taxon>
        <taxon>Erysipelotrichales</taxon>
        <taxon>Coprobacillaceae</taxon>
        <taxon>Longibaculum</taxon>
    </lineage>
</organism>
<comment type="similarity">
    <text evidence="4">Belongs to the class I-like SAM-binding methyltransferase superfamily. RNA M5U methyltransferase family.</text>
</comment>
<dbReference type="InterPro" id="IPR010280">
    <property type="entry name" value="U5_MeTrfase_fam"/>
</dbReference>
<dbReference type="PANTHER" id="PTHR11061:SF30">
    <property type="entry name" value="TRNA (URACIL(54)-C(5))-METHYLTRANSFERASE"/>
    <property type="match status" value="1"/>
</dbReference>
<dbReference type="AlphaFoldDB" id="A0A4R3Z5Q1"/>
<reference evidence="6 7" key="1">
    <citation type="submission" date="2019-03" db="EMBL/GenBank/DDBJ databases">
        <title>Genomic Encyclopedia of Type Strains, Phase IV (KMG-IV): sequencing the most valuable type-strain genomes for metagenomic binning, comparative biology and taxonomic classification.</title>
        <authorList>
            <person name="Goeker M."/>
        </authorList>
    </citation>
    <scope>NUCLEOTIDE SEQUENCE [LARGE SCALE GENOMIC DNA]</scope>
    <source>
        <strain evidence="6 7">DSM 29487</strain>
    </source>
</reference>
<dbReference type="Gene3D" id="3.40.50.150">
    <property type="entry name" value="Vaccinia Virus protein VP39"/>
    <property type="match status" value="1"/>
</dbReference>
<dbReference type="InterPro" id="IPR002792">
    <property type="entry name" value="TRAM_dom"/>
</dbReference>
<evidence type="ECO:0000313" key="7">
    <source>
        <dbReference type="Proteomes" id="UP000295515"/>
    </source>
</evidence>
<keyword evidence="7" id="KW-1185">Reference proteome</keyword>
<comment type="caution">
    <text evidence="4">Lacks conserved residue(s) required for the propagation of feature annotation.</text>
</comment>
<dbReference type="Pfam" id="PF01938">
    <property type="entry name" value="TRAM"/>
    <property type="match status" value="1"/>
</dbReference>
<feature type="domain" description="TRAM" evidence="5">
    <location>
        <begin position="1"/>
        <end position="55"/>
    </location>
</feature>
<dbReference type="EMBL" id="SMCQ01000002">
    <property type="protein sequence ID" value="TCW02079.1"/>
    <property type="molecule type" value="Genomic_DNA"/>
</dbReference>
<dbReference type="Gene3D" id="2.40.50.140">
    <property type="entry name" value="Nucleic acid-binding proteins"/>
    <property type="match status" value="1"/>
</dbReference>
<evidence type="ECO:0000313" key="6">
    <source>
        <dbReference type="EMBL" id="TCW02079.1"/>
    </source>
</evidence>
<dbReference type="InterPro" id="IPR025714">
    <property type="entry name" value="Methyltranfer_dom"/>
</dbReference>
<dbReference type="PROSITE" id="PS51687">
    <property type="entry name" value="SAM_MT_RNA_M5U"/>
    <property type="match status" value="1"/>
</dbReference>
<gene>
    <name evidence="6" type="ORF">EDD60_10242</name>
</gene>
<dbReference type="InterPro" id="IPR012340">
    <property type="entry name" value="NA-bd_OB-fold"/>
</dbReference>
<protein>
    <submittedName>
        <fullName evidence="6">23S rRNA (Uracil-5-)-methyltransferase RumA</fullName>
    </submittedName>
</protein>
<proteinExistence type="inferred from homology"/>
<keyword evidence="3 4" id="KW-0949">S-adenosyl-L-methionine</keyword>
<evidence type="ECO:0000259" key="5">
    <source>
        <dbReference type="PROSITE" id="PS50926"/>
    </source>
</evidence>
<dbReference type="Proteomes" id="UP000295515">
    <property type="component" value="Unassembled WGS sequence"/>
</dbReference>
<evidence type="ECO:0000256" key="3">
    <source>
        <dbReference type="ARBA" id="ARBA00022691"/>
    </source>
</evidence>
<evidence type="ECO:0000256" key="4">
    <source>
        <dbReference type="PROSITE-ProRule" id="PRU01024"/>
    </source>
</evidence>
<dbReference type="GO" id="GO:0070041">
    <property type="term" value="F:rRNA (uridine-C5-)-methyltransferase activity"/>
    <property type="evidence" value="ECO:0007669"/>
    <property type="project" value="TreeGrafter"/>
</dbReference>
<dbReference type="InterPro" id="IPR029063">
    <property type="entry name" value="SAM-dependent_MTases_sf"/>
</dbReference>
<dbReference type="NCBIfam" id="TIGR00479">
    <property type="entry name" value="rumA"/>
    <property type="match status" value="1"/>
</dbReference>
<dbReference type="SUPFAM" id="SSF53335">
    <property type="entry name" value="S-adenosyl-L-methionine-dependent methyltransferases"/>
    <property type="match status" value="1"/>
</dbReference>
<dbReference type="PANTHER" id="PTHR11061">
    <property type="entry name" value="RNA M5U METHYLTRANSFERASE"/>
    <property type="match status" value="1"/>
</dbReference>
<dbReference type="Pfam" id="PF13847">
    <property type="entry name" value="Methyltransf_31"/>
    <property type="match status" value="1"/>
</dbReference>
<dbReference type="GeneID" id="98914287"/>